<keyword evidence="3" id="KW-1185">Reference proteome</keyword>
<proteinExistence type="predicted"/>
<evidence type="ECO:0000313" key="2">
    <source>
        <dbReference type="EMBL" id="MBB4265400.1"/>
    </source>
</evidence>
<protein>
    <submittedName>
        <fullName evidence="2">Uncharacterized protein</fullName>
    </submittedName>
</protein>
<name>A0A7W6W8U9_9PROT</name>
<feature type="compositionally biased region" description="Pro residues" evidence="1">
    <location>
        <begin position="1"/>
        <end position="17"/>
    </location>
</feature>
<evidence type="ECO:0000256" key="1">
    <source>
        <dbReference type="SAM" id="MobiDB-lite"/>
    </source>
</evidence>
<sequence length="162" mass="17481">MCPSPDPDPAPGLPPTDPAERRARLATRANPAPRLDYRVTLGARLAAGPGVLGGARVVVDYVPDRLLLDPEGFNRYINGLSEPPWPGPEALGVAILDDMNNEVVPRWLRVTVHVAPDGDTHPPGTVGRAPEEHRVVLEDRQPYWDEATGAGLDGRPGSPRRE</sequence>
<feature type="region of interest" description="Disordered" evidence="1">
    <location>
        <begin position="140"/>
        <end position="162"/>
    </location>
</feature>
<gene>
    <name evidence="2" type="ORF">GGD89_001018</name>
</gene>
<comment type="caution">
    <text evidence="2">The sequence shown here is derived from an EMBL/GenBank/DDBJ whole genome shotgun (WGS) entry which is preliminary data.</text>
</comment>
<feature type="region of interest" description="Disordered" evidence="1">
    <location>
        <begin position="1"/>
        <end position="31"/>
    </location>
</feature>
<accession>A0A7W6W8U9</accession>
<dbReference type="AlphaFoldDB" id="A0A7W6W8U9"/>
<dbReference type="RefSeq" id="WP_184043016.1">
    <property type="nucleotide sequence ID" value="NZ_JACIGK010000005.1"/>
</dbReference>
<dbReference type="EMBL" id="JACIGK010000005">
    <property type="protein sequence ID" value="MBB4265400.1"/>
    <property type="molecule type" value="Genomic_DNA"/>
</dbReference>
<reference evidence="2 3" key="1">
    <citation type="submission" date="2020-08" db="EMBL/GenBank/DDBJ databases">
        <title>Genome sequencing of Purple Non-Sulfur Bacteria from various extreme environments.</title>
        <authorList>
            <person name="Mayer M."/>
        </authorList>
    </citation>
    <scope>NUCLEOTIDE SEQUENCE [LARGE SCALE GENOMIC DNA]</scope>
    <source>
        <strain evidence="2 3">JA131</strain>
    </source>
</reference>
<evidence type="ECO:0000313" key="3">
    <source>
        <dbReference type="Proteomes" id="UP000554286"/>
    </source>
</evidence>
<dbReference type="Proteomes" id="UP000554286">
    <property type="component" value="Unassembled WGS sequence"/>
</dbReference>
<organism evidence="2 3">
    <name type="scientific">Roseospira visakhapatnamensis</name>
    <dbReference type="NCBI Taxonomy" id="390880"/>
    <lineage>
        <taxon>Bacteria</taxon>
        <taxon>Pseudomonadati</taxon>
        <taxon>Pseudomonadota</taxon>
        <taxon>Alphaproteobacteria</taxon>
        <taxon>Rhodospirillales</taxon>
        <taxon>Rhodospirillaceae</taxon>
        <taxon>Roseospira</taxon>
    </lineage>
</organism>